<dbReference type="EMBL" id="BRXW01000692">
    <property type="protein sequence ID" value="GMH74200.1"/>
    <property type="molecule type" value="Genomic_DNA"/>
</dbReference>
<proteinExistence type="predicted"/>
<dbReference type="SMART" id="SM00015">
    <property type="entry name" value="IQ"/>
    <property type="match status" value="5"/>
</dbReference>
<accession>A0A9W7AUJ3</accession>
<dbReference type="AlphaFoldDB" id="A0A9W7AUJ3"/>
<organism evidence="2 3">
    <name type="scientific">Triparma laevis f. longispina</name>
    <dbReference type="NCBI Taxonomy" id="1714387"/>
    <lineage>
        <taxon>Eukaryota</taxon>
        <taxon>Sar</taxon>
        <taxon>Stramenopiles</taxon>
        <taxon>Ochrophyta</taxon>
        <taxon>Bolidophyceae</taxon>
        <taxon>Parmales</taxon>
        <taxon>Triparmaceae</taxon>
        <taxon>Triparma</taxon>
    </lineage>
</organism>
<dbReference type="InterPro" id="IPR000048">
    <property type="entry name" value="IQ_motif_EF-hand-BS"/>
</dbReference>
<feature type="region of interest" description="Disordered" evidence="1">
    <location>
        <begin position="427"/>
        <end position="447"/>
    </location>
</feature>
<dbReference type="Proteomes" id="UP001165122">
    <property type="component" value="Unassembled WGS sequence"/>
</dbReference>
<sequence>MDAAELINDDNAVHSRRPHSLSALGDYMHVAHPSLQDSMMTTTTEEEWDHQEHRLYPLWRKTPTHKPMMFSPVTFITTSRSTHSDVMSTSNTTRVSRLPKNQNTSGVRARLPYSETAAFKTLPRGINPKHMTPNEKQQEMKTRARINRELHEEQRLFMSRLKSEREGRTLIESTAVISIQKIARGFITRPKTDFVVKCKEERNQQRRAQNTRARLTGDLLEMTEKVGLKPIPGLTLNSRKMMEMEAREEEAKMLEKRELATVQIQALFRARAGKRRMRMVQDLAMDKMRKKGAIRIQSFLRGCKGRMRVKAMIRKEQEEAITRIQARIRLKRGRLETEEKKKAFHRKKRCNQAATCVQRQYRGKLSRRKIICPTYARRMSMENDKFHRAQKMYRSMQHLEMDYVHLGIEDENEDHDESKDYVFQRTRTLKSRENKPKGLHSPMKGSHHKMMFEGNVKQESGRTMGSGIGGRFSS</sequence>
<feature type="compositionally biased region" description="Polar residues" evidence="1">
    <location>
        <begin position="82"/>
        <end position="106"/>
    </location>
</feature>
<gene>
    <name evidence="2" type="ORF">TrLO_g13853</name>
</gene>
<feature type="region of interest" description="Disordered" evidence="1">
    <location>
        <begin position="82"/>
        <end position="107"/>
    </location>
</feature>
<comment type="caution">
    <text evidence="2">The sequence shown here is derived from an EMBL/GenBank/DDBJ whole genome shotgun (WGS) entry which is preliminary data.</text>
</comment>
<reference evidence="3" key="1">
    <citation type="journal article" date="2023" name="Commun. Biol.">
        <title>Genome analysis of Parmales, the sister group of diatoms, reveals the evolutionary specialization of diatoms from phago-mixotrophs to photoautotrophs.</title>
        <authorList>
            <person name="Ban H."/>
            <person name="Sato S."/>
            <person name="Yoshikawa S."/>
            <person name="Yamada K."/>
            <person name="Nakamura Y."/>
            <person name="Ichinomiya M."/>
            <person name="Sato N."/>
            <person name="Blanc-Mathieu R."/>
            <person name="Endo H."/>
            <person name="Kuwata A."/>
            <person name="Ogata H."/>
        </authorList>
    </citation>
    <scope>NUCLEOTIDE SEQUENCE [LARGE SCALE GENOMIC DNA]</scope>
    <source>
        <strain evidence="3">NIES 3700</strain>
    </source>
</reference>
<protein>
    <submittedName>
        <fullName evidence="2">Uncharacterized protein</fullName>
    </submittedName>
</protein>
<evidence type="ECO:0000256" key="1">
    <source>
        <dbReference type="SAM" id="MobiDB-lite"/>
    </source>
</evidence>
<evidence type="ECO:0000313" key="3">
    <source>
        <dbReference type="Proteomes" id="UP001165122"/>
    </source>
</evidence>
<dbReference type="OrthoDB" id="193470at2759"/>
<dbReference type="Pfam" id="PF00612">
    <property type="entry name" value="IQ"/>
    <property type="match status" value="1"/>
</dbReference>
<name>A0A9W7AUJ3_9STRA</name>
<keyword evidence="3" id="KW-1185">Reference proteome</keyword>
<dbReference type="PROSITE" id="PS50096">
    <property type="entry name" value="IQ"/>
    <property type="match status" value="5"/>
</dbReference>
<evidence type="ECO:0000313" key="2">
    <source>
        <dbReference type="EMBL" id="GMH74200.1"/>
    </source>
</evidence>